<evidence type="ECO:0000313" key="10">
    <source>
        <dbReference type="Proteomes" id="UP000503820"/>
    </source>
</evidence>
<comment type="caution">
    <text evidence="9">The sequence shown here is derived from an EMBL/GenBank/DDBJ whole genome shotgun (WGS) entry which is preliminary data.</text>
</comment>
<evidence type="ECO:0000256" key="1">
    <source>
        <dbReference type="ARBA" id="ARBA00001933"/>
    </source>
</evidence>
<feature type="binding site" evidence="4">
    <location>
        <position position="334"/>
    </location>
    <ligand>
        <name>substrate</name>
    </ligand>
</feature>
<dbReference type="InterPro" id="IPR000192">
    <property type="entry name" value="Aminotrans_V_dom"/>
</dbReference>
<keyword evidence="3 5" id="KW-0663">Pyridoxal phosphate</keyword>
<evidence type="ECO:0000259" key="8">
    <source>
        <dbReference type="Pfam" id="PF00266"/>
    </source>
</evidence>
<feature type="domain" description="Aminotransferase class V" evidence="8">
    <location>
        <begin position="26"/>
        <end position="325"/>
    </location>
</feature>
<protein>
    <submittedName>
        <fullName evidence="9">Aminotransferase</fullName>
    </submittedName>
</protein>
<evidence type="ECO:0000256" key="3">
    <source>
        <dbReference type="ARBA" id="ARBA00022898"/>
    </source>
</evidence>
<keyword evidence="9" id="KW-0808">Transferase</keyword>
<keyword evidence="9" id="KW-0032">Aminotransferase</keyword>
<proteinExistence type="inferred from homology"/>
<evidence type="ECO:0000256" key="7">
    <source>
        <dbReference type="RuleBase" id="RU004504"/>
    </source>
</evidence>
<gene>
    <name evidence="9" type="ORF">DSM19430T_15450</name>
</gene>
<dbReference type="InterPro" id="IPR020578">
    <property type="entry name" value="Aminotrans_V_PyrdxlP_BS"/>
</dbReference>
<dbReference type="SUPFAM" id="SSF53383">
    <property type="entry name" value="PLP-dependent transferases"/>
    <property type="match status" value="1"/>
</dbReference>
<reference evidence="9 10" key="1">
    <citation type="submission" date="2020-05" db="EMBL/GenBank/DDBJ databases">
        <title>Draft genome sequence of Desulfovibrio psychrotolerans JS1T.</title>
        <authorList>
            <person name="Ueno A."/>
            <person name="Tamazawa S."/>
            <person name="Tamamura S."/>
            <person name="Murakami T."/>
            <person name="Kiyama T."/>
            <person name="Inomata H."/>
            <person name="Amano Y."/>
            <person name="Miyakawa K."/>
            <person name="Tamaki H."/>
            <person name="Naganuma T."/>
            <person name="Kaneko K."/>
        </authorList>
    </citation>
    <scope>NUCLEOTIDE SEQUENCE [LARGE SCALE GENOMIC DNA]</scope>
    <source>
        <strain evidence="9 10">JS1</strain>
    </source>
</reference>
<comment type="cofactor">
    <cofactor evidence="1 5 7">
        <name>pyridoxal 5'-phosphate</name>
        <dbReference type="ChEBI" id="CHEBI:597326"/>
    </cofactor>
</comment>
<comment type="similarity">
    <text evidence="2 6">Belongs to the class-V pyridoxal-phosphate-dependent aminotransferase family.</text>
</comment>
<dbReference type="EMBL" id="BLVP01000007">
    <property type="protein sequence ID" value="GFM36861.1"/>
    <property type="molecule type" value="Genomic_DNA"/>
</dbReference>
<feature type="modified residue" description="N6-(pyridoxal phosphate)lysine" evidence="5">
    <location>
        <position position="191"/>
    </location>
</feature>
<sequence>MLNKPRLLTPGPTPLPEQVRLVMAQDMIHHRKADFKRIMEETQQRLRHLFGTVQPVLPLSCSGTGVMTAAVTNLFVPGEKVIVVDGGKFGERWAKIASGSGLTVVTLSVEWGHAVTPEQLQAALAEHPDTRGVLVQNSETSTGVLHPVRALASVTRALDVLLVVDGISSVGISPCPMDEWGVDCLLTGSQKGLMLPPGLGLIALSERAWKRAETITPPCFYFNLAGERENVRKNQTLFTSPVSLILGLNESLRMFMETGLETVYRKQWALTMLARTGIRRMGLDLLAPDHFTWGLTSVRLPDGVDGARLLEVAAERFGVFMAGGQDHLKGRAIRIGHMGWVDWADLAAGLHAVAESFRVCGGYIGARDYLEQGLQAYHEALDTGYGAL</sequence>
<dbReference type="Gene3D" id="3.90.1150.10">
    <property type="entry name" value="Aspartate Aminotransferase, domain 1"/>
    <property type="match status" value="1"/>
</dbReference>
<dbReference type="InterPro" id="IPR015421">
    <property type="entry name" value="PyrdxlP-dep_Trfase_major"/>
</dbReference>
<dbReference type="Proteomes" id="UP000503820">
    <property type="component" value="Unassembled WGS sequence"/>
</dbReference>
<dbReference type="InterPro" id="IPR015424">
    <property type="entry name" value="PyrdxlP-dep_Trfase"/>
</dbReference>
<dbReference type="Pfam" id="PF00266">
    <property type="entry name" value="Aminotran_5"/>
    <property type="match status" value="1"/>
</dbReference>
<evidence type="ECO:0000256" key="2">
    <source>
        <dbReference type="ARBA" id="ARBA00009236"/>
    </source>
</evidence>
<dbReference type="RefSeq" id="WP_174409511.1">
    <property type="nucleotide sequence ID" value="NZ_BLVP01000007.1"/>
</dbReference>
<dbReference type="GO" id="GO:0004760">
    <property type="term" value="F:L-serine-pyruvate transaminase activity"/>
    <property type="evidence" value="ECO:0007669"/>
    <property type="project" value="TreeGrafter"/>
</dbReference>
<dbReference type="AlphaFoldDB" id="A0A7J0BUL5"/>
<dbReference type="InterPro" id="IPR015422">
    <property type="entry name" value="PyrdxlP-dep_Trfase_small"/>
</dbReference>
<evidence type="ECO:0000256" key="5">
    <source>
        <dbReference type="PIRSR" id="PIRSR000524-50"/>
    </source>
</evidence>
<dbReference type="PIRSF" id="PIRSF000524">
    <property type="entry name" value="SPT"/>
    <property type="match status" value="1"/>
</dbReference>
<dbReference type="GO" id="GO:0008453">
    <property type="term" value="F:alanine-glyoxylate transaminase activity"/>
    <property type="evidence" value="ECO:0007669"/>
    <property type="project" value="TreeGrafter"/>
</dbReference>
<accession>A0A7J0BUL5</accession>
<evidence type="ECO:0000256" key="4">
    <source>
        <dbReference type="PIRSR" id="PIRSR000524-1"/>
    </source>
</evidence>
<name>A0A7J0BUL5_9BACT</name>
<dbReference type="GO" id="GO:0019265">
    <property type="term" value="P:glycine biosynthetic process, by transamination of glyoxylate"/>
    <property type="evidence" value="ECO:0007669"/>
    <property type="project" value="TreeGrafter"/>
</dbReference>
<evidence type="ECO:0000313" key="9">
    <source>
        <dbReference type="EMBL" id="GFM36861.1"/>
    </source>
</evidence>
<keyword evidence="10" id="KW-1185">Reference proteome</keyword>
<dbReference type="PANTHER" id="PTHR21152">
    <property type="entry name" value="AMINOTRANSFERASE CLASS V"/>
    <property type="match status" value="1"/>
</dbReference>
<dbReference type="InterPro" id="IPR024169">
    <property type="entry name" value="SP_NH2Trfase/AEP_transaminase"/>
</dbReference>
<organism evidence="9 10">
    <name type="scientific">Desulfovibrio psychrotolerans</name>
    <dbReference type="NCBI Taxonomy" id="415242"/>
    <lineage>
        <taxon>Bacteria</taxon>
        <taxon>Pseudomonadati</taxon>
        <taxon>Thermodesulfobacteriota</taxon>
        <taxon>Desulfovibrionia</taxon>
        <taxon>Desulfovibrionales</taxon>
        <taxon>Desulfovibrionaceae</taxon>
        <taxon>Desulfovibrio</taxon>
    </lineage>
</organism>
<dbReference type="PANTHER" id="PTHR21152:SF40">
    <property type="entry name" value="ALANINE--GLYOXYLATE AMINOTRANSFERASE"/>
    <property type="match status" value="1"/>
</dbReference>
<dbReference type="Gene3D" id="3.40.640.10">
    <property type="entry name" value="Type I PLP-dependent aspartate aminotransferase-like (Major domain)"/>
    <property type="match status" value="1"/>
</dbReference>
<evidence type="ECO:0000256" key="6">
    <source>
        <dbReference type="RuleBase" id="RU004075"/>
    </source>
</evidence>
<dbReference type="PROSITE" id="PS00595">
    <property type="entry name" value="AA_TRANSFER_CLASS_5"/>
    <property type="match status" value="1"/>
</dbReference>